<feature type="compositionally biased region" description="Basic and acidic residues" evidence="1">
    <location>
        <begin position="317"/>
        <end position="330"/>
    </location>
</feature>
<dbReference type="EMBL" id="WIUZ02000012">
    <property type="protein sequence ID" value="KAF9782291.1"/>
    <property type="molecule type" value="Genomic_DNA"/>
</dbReference>
<sequence>MTQRQFVSLGMFIVDQFLYEDGDGNPTGRGLDPQIGGGGTYAAIGARIWLDPTDIGMIVDRGHDFPSHIQAKLDSYGSDMWLFRDDPTRVTTKALNHYRGDHRGFKYLTPRVRLTPQDLNGTSFERPKTLHFICSPTRALSVISEVKEVEGWSPITIYEPMPDRCVPGELPSLLEVLPSISILSPNAEEAMGLLSIPLPVTQAKIEEAAAKLLGYGVGEGGQGSVVIRSGALGAYVVSRTKEGRWVEAFWGTNDPHRVVDVTGAGNAFLGGLGAGLKFTQDLYEAVLYASVSASYIVEQEGLPSIEPDDGSWNGDSPQRRLSDLRKRSSL</sequence>
<gene>
    <name evidence="3" type="ORF">BJ322DRAFT_1100950</name>
</gene>
<reference evidence="3" key="2">
    <citation type="submission" date="2020-11" db="EMBL/GenBank/DDBJ databases">
        <authorList>
            <consortium name="DOE Joint Genome Institute"/>
            <person name="Kuo A."/>
            <person name="Miyauchi S."/>
            <person name="Kiss E."/>
            <person name="Drula E."/>
            <person name="Kohler A."/>
            <person name="Sanchez-Garcia M."/>
            <person name="Andreopoulos B."/>
            <person name="Barry K.W."/>
            <person name="Bonito G."/>
            <person name="Buee M."/>
            <person name="Carver A."/>
            <person name="Chen C."/>
            <person name="Cichocki N."/>
            <person name="Clum A."/>
            <person name="Culley D."/>
            <person name="Crous P.W."/>
            <person name="Fauchery L."/>
            <person name="Girlanda M."/>
            <person name="Hayes R."/>
            <person name="Keri Z."/>
            <person name="Labutti K."/>
            <person name="Lipzen A."/>
            <person name="Lombard V."/>
            <person name="Magnuson J."/>
            <person name="Maillard F."/>
            <person name="Morin E."/>
            <person name="Murat C."/>
            <person name="Nolan M."/>
            <person name="Ohm R."/>
            <person name="Pangilinan J."/>
            <person name="Pereira M."/>
            <person name="Perotto S."/>
            <person name="Peter M."/>
            <person name="Riley R."/>
            <person name="Sitrit Y."/>
            <person name="Stielow B."/>
            <person name="Szollosi G."/>
            <person name="Zifcakova L."/>
            <person name="Stursova M."/>
            <person name="Spatafora J.W."/>
            <person name="Tedersoo L."/>
            <person name="Vaario L.-M."/>
            <person name="Yamada A."/>
            <person name="Yan M."/>
            <person name="Wang P."/>
            <person name="Xu J."/>
            <person name="Bruns T."/>
            <person name="Baldrian P."/>
            <person name="Vilgalys R."/>
            <person name="Henrissat B."/>
            <person name="Grigoriev I.V."/>
            <person name="Hibbett D."/>
            <person name="Nagy L.G."/>
            <person name="Martin F.M."/>
        </authorList>
    </citation>
    <scope>NUCLEOTIDE SEQUENCE</scope>
    <source>
        <strain evidence="3">UH-Tt-Lm1</strain>
    </source>
</reference>
<dbReference type="PANTHER" id="PTHR47098:SF2">
    <property type="entry name" value="PROTEIN MAK32"/>
    <property type="match status" value="1"/>
</dbReference>
<accession>A0A9P6HBF1</accession>
<evidence type="ECO:0000256" key="1">
    <source>
        <dbReference type="SAM" id="MobiDB-lite"/>
    </source>
</evidence>
<evidence type="ECO:0000313" key="4">
    <source>
        <dbReference type="Proteomes" id="UP000736335"/>
    </source>
</evidence>
<dbReference type="InterPro" id="IPR029056">
    <property type="entry name" value="Ribokinase-like"/>
</dbReference>
<keyword evidence="4" id="KW-1185">Reference proteome</keyword>
<feature type="domain" description="Carbohydrate kinase PfkB" evidence="2">
    <location>
        <begin position="62"/>
        <end position="303"/>
    </location>
</feature>
<name>A0A9P6HBF1_9AGAM</name>
<dbReference type="AlphaFoldDB" id="A0A9P6HBF1"/>
<reference evidence="3" key="1">
    <citation type="journal article" date="2020" name="Nat. Commun.">
        <title>Large-scale genome sequencing of mycorrhizal fungi provides insights into the early evolution of symbiotic traits.</title>
        <authorList>
            <person name="Miyauchi S."/>
            <person name="Kiss E."/>
            <person name="Kuo A."/>
            <person name="Drula E."/>
            <person name="Kohler A."/>
            <person name="Sanchez-Garcia M."/>
            <person name="Morin E."/>
            <person name="Andreopoulos B."/>
            <person name="Barry K.W."/>
            <person name="Bonito G."/>
            <person name="Buee M."/>
            <person name="Carver A."/>
            <person name="Chen C."/>
            <person name="Cichocki N."/>
            <person name="Clum A."/>
            <person name="Culley D."/>
            <person name="Crous P.W."/>
            <person name="Fauchery L."/>
            <person name="Girlanda M."/>
            <person name="Hayes R.D."/>
            <person name="Keri Z."/>
            <person name="LaButti K."/>
            <person name="Lipzen A."/>
            <person name="Lombard V."/>
            <person name="Magnuson J."/>
            <person name="Maillard F."/>
            <person name="Murat C."/>
            <person name="Nolan M."/>
            <person name="Ohm R.A."/>
            <person name="Pangilinan J."/>
            <person name="Pereira M.F."/>
            <person name="Perotto S."/>
            <person name="Peter M."/>
            <person name="Pfister S."/>
            <person name="Riley R."/>
            <person name="Sitrit Y."/>
            <person name="Stielow J.B."/>
            <person name="Szollosi G."/>
            <person name="Zifcakova L."/>
            <person name="Stursova M."/>
            <person name="Spatafora J.W."/>
            <person name="Tedersoo L."/>
            <person name="Vaario L.M."/>
            <person name="Yamada A."/>
            <person name="Yan M."/>
            <person name="Wang P."/>
            <person name="Xu J."/>
            <person name="Bruns T."/>
            <person name="Baldrian P."/>
            <person name="Vilgalys R."/>
            <person name="Dunand C."/>
            <person name="Henrissat B."/>
            <person name="Grigoriev I.V."/>
            <person name="Hibbett D."/>
            <person name="Nagy L.G."/>
            <person name="Martin F.M."/>
        </authorList>
    </citation>
    <scope>NUCLEOTIDE SEQUENCE</scope>
    <source>
        <strain evidence="3">UH-Tt-Lm1</strain>
    </source>
</reference>
<dbReference type="PANTHER" id="PTHR47098">
    <property type="entry name" value="PROTEIN MAK32"/>
    <property type="match status" value="1"/>
</dbReference>
<dbReference type="OrthoDB" id="497927at2759"/>
<dbReference type="Proteomes" id="UP000736335">
    <property type="component" value="Unassembled WGS sequence"/>
</dbReference>
<dbReference type="Pfam" id="PF00294">
    <property type="entry name" value="PfkB"/>
    <property type="match status" value="1"/>
</dbReference>
<dbReference type="InterPro" id="IPR011611">
    <property type="entry name" value="PfkB_dom"/>
</dbReference>
<evidence type="ECO:0000313" key="3">
    <source>
        <dbReference type="EMBL" id="KAF9782291.1"/>
    </source>
</evidence>
<dbReference type="Gene3D" id="3.40.1190.20">
    <property type="match status" value="1"/>
</dbReference>
<comment type="caution">
    <text evidence="3">The sequence shown here is derived from an EMBL/GenBank/DDBJ whole genome shotgun (WGS) entry which is preliminary data.</text>
</comment>
<evidence type="ECO:0000259" key="2">
    <source>
        <dbReference type="Pfam" id="PF00294"/>
    </source>
</evidence>
<dbReference type="SUPFAM" id="SSF53613">
    <property type="entry name" value="Ribokinase-like"/>
    <property type="match status" value="1"/>
</dbReference>
<organism evidence="3 4">
    <name type="scientific">Thelephora terrestris</name>
    <dbReference type="NCBI Taxonomy" id="56493"/>
    <lineage>
        <taxon>Eukaryota</taxon>
        <taxon>Fungi</taxon>
        <taxon>Dikarya</taxon>
        <taxon>Basidiomycota</taxon>
        <taxon>Agaricomycotina</taxon>
        <taxon>Agaricomycetes</taxon>
        <taxon>Thelephorales</taxon>
        <taxon>Thelephoraceae</taxon>
        <taxon>Thelephora</taxon>
    </lineage>
</organism>
<feature type="region of interest" description="Disordered" evidence="1">
    <location>
        <begin position="304"/>
        <end position="330"/>
    </location>
</feature>
<protein>
    <submittedName>
        <fullName evidence="3">Ribokinase-like protein</fullName>
    </submittedName>
</protein>
<proteinExistence type="predicted"/>